<organism evidence="5 6">
    <name type="scientific">Fodinibius salsisoli</name>
    <dbReference type="NCBI Taxonomy" id="2820877"/>
    <lineage>
        <taxon>Bacteria</taxon>
        <taxon>Pseudomonadati</taxon>
        <taxon>Balneolota</taxon>
        <taxon>Balneolia</taxon>
        <taxon>Balneolales</taxon>
        <taxon>Balneolaceae</taxon>
        <taxon>Fodinibius</taxon>
    </lineage>
</organism>
<protein>
    <submittedName>
        <fullName evidence="5">Helix-turn-helix transcriptional regulator</fullName>
    </submittedName>
</protein>
<dbReference type="PRINTS" id="PR00032">
    <property type="entry name" value="HTHARAC"/>
</dbReference>
<evidence type="ECO:0000259" key="4">
    <source>
        <dbReference type="PROSITE" id="PS01124"/>
    </source>
</evidence>
<sequence length="132" mass="15270">MSEFNNVEKILAIYFDKLPEPNSNWPQKVQRVVNCIHSHQFDAGMTVRKLKQKCIINEGNFSAIFKYYVGLSPKQYIIKHRIAAACRLLKRVPTEYPILHVALAVGFSSHSAFSRTFKRRKGVTPSEFRRQS</sequence>
<evidence type="ECO:0000313" key="5">
    <source>
        <dbReference type="EMBL" id="MCW9708192.1"/>
    </source>
</evidence>
<dbReference type="PROSITE" id="PS01124">
    <property type="entry name" value="HTH_ARAC_FAMILY_2"/>
    <property type="match status" value="1"/>
</dbReference>
<dbReference type="SUPFAM" id="SSF46689">
    <property type="entry name" value="Homeodomain-like"/>
    <property type="match status" value="1"/>
</dbReference>
<keyword evidence="6" id="KW-1185">Reference proteome</keyword>
<evidence type="ECO:0000313" key="6">
    <source>
        <dbReference type="Proteomes" id="UP001207918"/>
    </source>
</evidence>
<dbReference type="Gene3D" id="1.10.10.60">
    <property type="entry name" value="Homeodomain-like"/>
    <property type="match status" value="2"/>
</dbReference>
<name>A0ABT3PQP7_9BACT</name>
<keyword evidence="2" id="KW-0238">DNA-binding</keyword>
<accession>A0ABT3PQP7</accession>
<dbReference type="PANTHER" id="PTHR43280">
    <property type="entry name" value="ARAC-FAMILY TRANSCRIPTIONAL REGULATOR"/>
    <property type="match status" value="1"/>
</dbReference>
<gene>
    <name evidence="5" type="ORF">J6I44_15105</name>
</gene>
<dbReference type="Proteomes" id="UP001207918">
    <property type="component" value="Unassembled WGS sequence"/>
</dbReference>
<evidence type="ECO:0000256" key="1">
    <source>
        <dbReference type="ARBA" id="ARBA00023015"/>
    </source>
</evidence>
<dbReference type="EMBL" id="JAGGJA010000011">
    <property type="protein sequence ID" value="MCW9708192.1"/>
    <property type="molecule type" value="Genomic_DNA"/>
</dbReference>
<proteinExistence type="predicted"/>
<dbReference type="Pfam" id="PF12833">
    <property type="entry name" value="HTH_18"/>
    <property type="match status" value="1"/>
</dbReference>
<dbReference type="PANTHER" id="PTHR43280:SF2">
    <property type="entry name" value="HTH-TYPE TRANSCRIPTIONAL REGULATOR EXSA"/>
    <property type="match status" value="1"/>
</dbReference>
<dbReference type="SMART" id="SM00342">
    <property type="entry name" value="HTH_ARAC"/>
    <property type="match status" value="1"/>
</dbReference>
<dbReference type="InterPro" id="IPR020449">
    <property type="entry name" value="Tscrpt_reg_AraC-type_HTH"/>
</dbReference>
<evidence type="ECO:0000256" key="2">
    <source>
        <dbReference type="ARBA" id="ARBA00023125"/>
    </source>
</evidence>
<comment type="caution">
    <text evidence="5">The sequence shown here is derived from an EMBL/GenBank/DDBJ whole genome shotgun (WGS) entry which is preliminary data.</text>
</comment>
<dbReference type="InterPro" id="IPR009057">
    <property type="entry name" value="Homeodomain-like_sf"/>
</dbReference>
<keyword evidence="1" id="KW-0805">Transcription regulation</keyword>
<feature type="domain" description="HTH araC/xylS-type" evidence="4">
    <location>
        <begin position="30"/>
        <end position="131"/>
    </location>
</feature>
<evidence type="ECO:0000256" key="3">
    <source>
        <dbReference type="ARBA" id="ARBA00023163"/>
    </source>
</evidence>
<dbReference type="InterPro" id="IPR018060">
    <property type="entry name" value="HTH_AraC"/>
</dbReference>
<reference evidence="5 6" key="1">
    <citation type="submission" date="2021-03" db="EMBL/GenBank/DDBJ databases">
        <title>Aliifodinibius sp. nov., a new bacterium isolated from saline soil.</title>
        <authorList>
            <person name="Galisteo C."/>
            <person name="De La Haba R."/>
            <person name="Sanchez-Porro C."/>
            <person name="Ventosa A."/>
        </authorList>
    </citation>
    <scope>NUCLEOTIDE SEQUENCE [LARGE SCALE GENOMIC DNA]</scope>
    <source>
        <strain evidence="5 6">1BSP15-2V2</strain>
    </source>
</reference>
<keyword evidence="3" id="KW-0804">Transcription</keyword>
<dbReference type="RefSeq" id="WP_265766978.1">
    <property type="nucleotide sequence ID" value="NZ_JAGGJA010000011.1"/>
</dbReference>